<reference evidence="3" key="2">
    <citation type="submission" date="2020-09" db="EMBL/GenBank/DDBJ databases">
        <authorList>
            <person name="Sun Q."/>
            <person name="Ohkuma M."/>
        </authorList>
    </citation>
    <scope>NUCLEOTIDE SEQUENCE</scope>
    <source>
        <strain evidence="3">JCM 4784</strain>
    </source>
</reference>
<accession>A0A918ZW41</accession>
<dbReference type="SUPFAM" id="SSF47413">
    <property type="entry name" value="lambda repressor-like DNA-binding domains"/>
    <property type="match status" value="1"/>
</dbReference>
<organism evidence="3 4">
    <name type="scientific">Streptomyces longispororuber</name>
    <dbReference type="NCBI Taxonomy" id="68230"/>
    <lineage>
        <taxon>Bacteria</taxon>
        <taxon>Bacillati</taxon>
        <taxon>Actinomycetota</taxon>
        <taxon>Actinomycetes</taxon>
        <taxon>Kitasatosporales</taxon>
        <taxon>Streptomycetaceae</taxon>
        <taxon>Streptomyces</taxon>
    </lineage>
</organism>
<dbReference type="Pfam" id="PF13560">
    <property type="entry name" value="HTH_31"/>
    <property type="match status" value="1"/>
</dbReference>
<dbReference type="CDD" id="cd00093">
    <property type="entry name" value="HTH_XRE"/>
    <property type="match status" value="1"/>
</dbReference>
<protein>
    <recommendedName>
        <fullName evidence="2">HTH cro/C1-type domain-containing protein</fullName>
    </recommendedName>
</protein>
<sequence>MITEIAEAFQVESNAMTNAAVEQQGSAALLAHSASLARQLEDFEAAVIRRGRAQGESWEELASHLSISAERLRKKWSSDKLNRRLEQRASRTTSSASNPLSGPASLPRQRPGGPLGPPPADVADPDSDPPGTAAGATPRSPHQHLAAALSFLQTQGDRPLRVLEGHAGISPSYVSRVLAGERRPSWPVTMALAEACGEPPSTLYPLWRVAHGQPVDVRVTTAEQAAEEFHRFLRSLHLAAALPGPDCLARLSRRHLSPSDITQVLEGRSVPDWPTAARLVVALQGRPADIRPLWHAARTLPAPPQHTTSMYADAFG</sequence>
<dbReference type="RefSeq" id="WP_190137845.1">
    <property type="nucleotide sequence ID" value="NZ_BNBT01000074.1"/>
</dbReference>
<evidence type="ECO:0000313" key="4">
    <source>
        <dbReference type="Proteomes" id="UP000608024"/>
    </source>
</evidence>
<evidence type="ECO:0000259" key="2">
    <source>
        <dbReference type="PROSITE" id="PS50943"/>
    </source>
</evidence>
<gene>
    <name evidence="3" type="ORF">GCM10018785_45170</name>
</gene>
<dbReference type="GO" id="GO:0003677">
    <property type="term" value="F:DNA binding"/>
    <property type="evidence" value="ECO:0007669"/>
    <property type="project" value="InterPro"/>
</dbReference>
<feature type="compositionally biased region" description="Polar residues" evidence="1">
    <location>
        <begin position="90"/>
        <end position="100"/>
    </location>
</feature>
<dbReference type="EMBL" id="BNBT01000074">
    <property type="protein sequence ID" value="GHE71880.1"/>
    <property type="molecule type" value="Genomic_DNA"/>
</dbReference>
<name>A0A918ZW41_9ACTN</name>
<dbReference type="InterPro" id="IPR001387">
    <property type="entry name" value="Cro/C1-type_HTH"/>
</dbReference>
<feature type="domain" description="HTH cro/C1-type" evidence="2">
    <location>
        <begin position="167"/>
        <end position="203"/>
    </location>
</feature>
<dbReference type="PROSITE" id="PS50943">
    <property type="entry name" value="HTH_CROC1"/>
    <property type="match status" value="1"/>
</dbReference>
<proteinExistence type="predicted"/>
<comment type="caution">
    <text evidence="3">The sequence shown here is derived from an EMBL/GenBank/DDBJ whole genome shotgun (WGS) entry which is preliminary data.</text>
</comment>
<evidence type="ECO:0000313" key="3">
    <source>
        <dbReference type="EMBL" id="GHE71880.1"/>
    </source>
</evidence>
<dbReference type="Proteomes" id="UP000608024">
    <property type="component" value="Unassembled WGS sequence"/>
</dbReference>
<feature type="region of interest" description="Disordered" evidence="1">
    <location>
        <begin position="83"/>
        <end position="142"/>
    </location>
</feature>
<dbReference type="AlphaFoldDB" id="A0A918ZW41"/>
<keyword evidence="4" id="KW-1185">Reference proteome</keyword>
<reference evidence="3" key="1">
    <citation type="journal article" date="2014" name="Int. J. Syst. Evol. Microbiol.">
        <title>Complete genome sequence of Corynebacterium casei LMG S-19264T (=DSM 44701T), isolated from a smear-ripened cheese.</title>
        <authorList>
            <consortium name="US DOE Joint Genome Institute (JGI-PGF)"/>
            <person name="Walter F."/>
            <person name="Albersmeier A."/>
            <person name="Kalinowski J."/>
            <person name="Ruckert C."/>
        </authorList>
    </citation>
    <scope>NUCLEOTIDE SEQUENCE</scope>
    <source>
        <strain evidence="3">JCM 4784</strain>
    </source>
</reference>
<dbReference type="InterPro" id="IPR010982">
    <property type="entry name" value="Lambda_DNA-bd_dom_sf"/>
</dbReference>
<evidence type="ECO:0000256" key="1">
    <source>
        <dbReference type="SAM" id="MobiDB-lite"/>
    </source>
</evidence>